<evidence type="ECO:0000256" key="12">
    <source>
        <dbReference type="SAM" id="SignalP"/>
    </source>
</evidence>
<keyword evidence="14" id="KW-1185">Reference proteome</keyword>
<evidence type="ECO:0000256" key="7">
    <source>
        <dbReference type="ARBA" id="ARBA00022989"/>
    </source>
</evidence>
<dbReference type="PANTHER" id="PTHR21522:SF32">
    <property type="entry name" value="OTOPETRIN-2"/>
    <property type="match status" value="1"/>
</dbReference>
<dbReference type="EnsemblMetazoa" id="G27485.6">
    <property type="protein sequence ID" value="G27485.6:cds"/>
    <property type="gene ID" value="G27485"/>
</dbReference>
<evidence type="ECO:0000256" key="3">
    <source>
        <dbReference type="ARBA" id="ARBA00022448"/>
    </source>
</evidence>
<evidence type="ECO:0000313" key="13">
    <source>
        <dbReference type="EnsemblMetazoa" id="G27485.6:cds"/>
    </source>
</evidence>
<evidence type="ECO:0000256" key="4">
    <source>
        <dbReference type="ARBA" id="ARBA00022475"/>
    </source>
</evidence>
<keyword evidence="6" id="KW-0375">Hydrogen ion transport</keyword>
<evidence type="ECO:0000256" key="6">
    <source>
        <dbReference type="ARBA" id="ARBA00022781"/>
    </source>
</evidence>
<evidence type="ECO:0000256" key="5">
    <source>
        <dbReference type="ARBA" id="ARBA00022692"/>
    </source>
</evidence>
<dbReference type="InterPro" id="IPR004878">
    <property type="entry name" value="Otopetrin"/>
</dbReference>
<keyword evidence="3" id="KW-0813">Transport</keyword>
<evidence type="ECO:0000313" key="14">
    <source>
        <dbReference type="Proteomes" id="UP000005408"/>
    </source>
</evidence>
<dbReference type="Pfam" id="PF03189">
    <property type="entry name" value="Otopetrin"/>
    <property type="match status" value="1"/>
</dbReference>
<feature type="signal peptide" evidence="12">
    <location>
        <begin position="1"/>
        <end position="17"/>
    </location>
</feature>
<name>A0A8W8LCP3_MAGGI</name>
<comment type="similarity">
    <text evidence="2">Belongs to the otopetrin family.</text>
</comment>
<keyword evidence="4" id="KW-1003">Cell membrane</keyword>
<proteinExistence type="inferred from homology"/>
<evidence type="ECO:0000256" key="10">
    <source>
        <dbReference type="ARBA" id="ARBA00023303"/>
    </source>
</evidence>
<feature type="transmembrane region" description="Helical" evidence="11">
    <location>
        <begin position="33"/>
        <end position="54"/>
    </location>
</feature>
<keyword evidence="7 11" id="KW-1133">Transmembrane helix</keyword>
<dbReference type="Proteomes" id="UP000005408">
    <property type="component" value="Unassembled WGS sequence"/>
</dbReference>
<keyword evidence="10" id="KW-0407">Ion channel</keyword>
<sequence length="74" mass="8824">VVTFLLVCNLALWVVSMFEVKKTRVVRLHEEFYGILAWNIITHLCVPLIIFFRFHSAICLSKMWYNAYQKEKTT</sequence>
<evidence type="ECO:0000256" key="8">
    <source>
        <dbReference type="ARBA" id="ARBA00023065"/>
    </source>
</evidence>
<protein>
    <submittedName>
        <fullName evidence="13">Uncharacterized protein</fullName>
    </submittedName>
</protein>
<accession>A0A8W8LCP3</accession>
<evidence type="ECO:0000256" key="2">
    <source>
        <dbReference type="ARBA" id="ARBA00006513"/>
    </source>
</evidence>
<dbReference type="AlphaFoldDB" id="A0A8W8LCP3"/>
<dbReference type="GO" id="GO:0015252">
    <property type="term" value="F:proton channel activity"/>
    <property type="evidence" value="ECO:0007669"/>
    <property type="project" value="InterPro"/>
</dbReference>
<feature type="chain" id="PRO_5036450339" evidence="12">
    <location>
        <begin position="18"/>
        <end position="74"/>
    </location>
</feature>
<keyword evidence="5 11" id="KW-0812">Transmembrane</keyword>
<keyword evidence="9 11" id="KW-0472">Membrane</keyword>
<keyword evidence="12" id="KW-0732">Signal</keyword>
<reference evidence="13" key="1">
    <citation type="submission" date="2022-08" db="UniProtKB">
        <authorList>
            <consortium name="EnsemblMetazoa"/>
        </authorList>
    </citation>
    <scope>IDENTIFICATION</scope>
    <source>
        <strain evidence="13">05x7-T-G4-1.051#20</strain>
    </source>
</reference>
<evidence type="ECO:0000256" key="11">
    <source>
        <dbReference type="SAM" id="Phobius"/>
    </source>
</evidence>
<dbReference type="GO" id="GO:0005886">
    <property type="term" value="C:plasma membrane"/>
    <property type="evidence" value="ECO:0007669"/>
    <property type="project" value="UniProtKB-SubCell"/>
</dbReference>
<evidence type="ECO:0000256" key="9">
    <source>
        <dbReference type="ARBA" id="ARBA00023136"/>
    </source>
</evidence>
<dbReference type="PANTHER" id="PTHR21522">
    <property type="entry name" value="PROTON CHANNEL OTOP"/>
    <property type="match status" value="1"/>
</dbReference>
<comment type="subcellular location">
    <subcellularLocation>
        <location evidence="1">Cell membrane</location>
        <topology evidence="1">Multi-pass membrane protein</topology>
    </subcellularLocation>
</comment>
<organism evidence="13 14">
    <name type="scientific">Magallana gigas</name>
    <name type="common">Pacific oyster</name>
    <name type="synonym">Crassostrea gigas</name>
    <dbReference type="NCBI Taxonomy" id="29159"/>
    <lineage>
        <taxon>Eukaryota</taxon>
        <taxon>Metazoa</taxon>
        <taxon>Spiralia</taxon>
        <taxon>Lophotrochozoa</taxon>
        <taxon>Mollusca</taxon>
        <taxon>Bivalvia</taxon>
        <taxon>Autobranchia</taxon>
        <taxon>Pteriomorphia</taxon>
        <taxon>Ostreida</taxon>
        <taxon>Ostreoidea</taxon>
        <taxon>Ostreidae</taxon>
        <taxon>Magallana</taxon>
    </lineage>
</organism>
<evidence type="ECO:0000256" key="1">
    <source>
        <dbReference type="ARBA" id="ARBA00004651"/>
    </source>
</evidence>
<keyword evidence="8" id="KW-0406">Ion transport</keyword>